<keyword evidence="6 9" id="KW-0527">Neuropeptide</keyword>
<name>A0A9B0TXM8_CHRAS</name>
<dbReference type="OrthoDB" id="9942334at2759"/>
<reference evidence="9" key="1">
    <citation type="submission" date="2025-08" db="UniProtKB">
        <authorList>
            <consortium name="RefSeq"/>
        </authorList>
    </citation>
    <scope>IDENTIFICATION</scope>
    <source>
        <tissue evidence="9">Spleen</tissue>
    </source>
</reference>
<dbReference type="Proteomes" id="UP000504623">
    <property type="component" value="Unplaced"/>
</dbReference>
<evidence type="ECO:0000256" key="6">
    <source>
        <dbReference type="ARBA" id="ARBA00023320"/>
    </source>
</evidence>
<dbReference type="PRINTS" id="PR01889">
    <property type="entry name" value="PPNRPEPTIDEB"/>
</dbReference>
<proteinExistence type="inferred from homology"/>
<evidence type="ECO:0000313" key="8">
    <source>
        <dbReference type="Proteomes" id="UP000504623"/>
    </source>
</evidence>
<evidence type="ECO:0000256" key="5">
    <source>
        <dbReference type="ARBA" id="ARBA00022729"/>
    </source>
</evidence>
<evidence type="ECO:0000256" key="3">
    <source>
        <dbReference type="ARBA" id="ARBA00022525"/>
    </source>
</evidence>
<dbReference type="InterPro" id="IPR013297">
    <property type="entry name" value="Neuropept_BW_pre"/>
</dbReference>
<dbReference type="GO" id="GO:0007218">
    <property type="term" value="P:neuropeptide signaling pathway"/>
    <property type="evidence" value="ECO:0007669"/>
    <property type="project" value="UniProtKB-KW"/>
</dbReference>
<comment type="subcellular location">
    <subcellularLocation>
        <location evidence="1">Secreted</location>
    </subcellularLocation>
</comment>
<dbReference type="GO" id="GO:0007631">
    <property type="term" value="P:feeding behavior"/>
    <property type="evidence" value="ECO:0007669"/>
    <property type="project" value="TreeGrafter"/>
</dbReference>
<keyword evidence="4" id="KW-0165">Cleavage on pair of basic residues</keyword>
<evidence type="ECO:0000313" key="9">
    <source>
        <dbReference type="RefSeq" id="XP_006869690.1"/>
    </source>
</evidence>
<evidence type="ECO:0000256" key="2">
    <source>
        <dbReference type="ARBA" id="ARBA00005292"/>
    </source>
</evidence>
<dbReference type="GeneID" id="102828062"/>
<dbReference type="Pfam" id="PF15180">
    <property type="entry name" value="NPBW"/>
    <property type="match status" value="1"/>
</dbReference>
<dbReference type="CTD" id="256933"/>
<accession>A0A9B0TXM8</accession>
<comment type="similarity">
    <text evidence="2">Belongs to the neuropeptide B/W family.</text>
</comment>
<sequence length="123" mass="13039">MARPVMLVAATLSLVLLLALPGRGWYKLPAGPSYYSVGRAAGLLSSFRRSPYARRAESPVRMQPSAQPEASPELLPGLRSLAVCIRHVAPSLHSCTRLPDGGGTLQCKADVILSLSAADCQRA</sequence>
<dbReference type="PRINTS" id="PR01888">
    <property type="entry name" value="NROPEPTIDEBW"/>
</dbReference>
<organism evidence="8 9">
    <name type="scientific">Chrysochloris asiatica</name>
    <name type="common">Cape golden mole</name>
    <dbReference type="NCBI Taxonomy" id="185453"/>
    <lineage>
        <taxon>Eukaryota</taxon>
        <taxon>Metazoa</taxon>
        <taxon>Chordata</taxon>
        <taxon>Craniata</taxon>
        <taxon>Vertebrata</taxon>
        <taxon>Euteleostomi</taxon>
        <taxon>Mammalia</taxon>
        <taxon>Eutheria</taxon>
        <taxon>Afrotheria</taxon>
        <taxon>Chrysochloridae</taxon>
        <taxon>Chrysochlorinae</taxon>
        <taxon>Chrysochloris</taxon>
    </lineage>
</organism>
<keyword evidence="5 7" id="KW-0732">Signal</keyword>
<evidence type="ECO:0000256" key="1">
    <source>
        <dbReference type="ARBA" id="ARBA00004613"/>
    </source>
</evidence>
<dbReference type="GO" id="GO:0005576">
    <property type="term" value="C:extracellular region"/>
    <property type="evidence" value="ECO:0007669"/>
    <property type="project" value="UniProtKB-SubCell"/>
</dbReference>
<feature type="chain" id="PRO_5038548923" evidence="7">
    <location>
        <begin position="27"/>
        <end position="123"/>
    </location>
</feature>
<feature type="signal peptide" evidence="7">
    <location>
        <begin position="1"/>
        <end position="26"/>
    </location>
</feature>
<protein>
    <submittedName>
        <fullName evidence="9">Neuropeptide B</fullName>
    </submittedName>
</protein>
<dbReference type="RefSeq" id="XP_006869690.1">
    <property type="nucleotide sequence ID" value="XM_006869628.1"/>
</dbReference>
<dbReference type="PANTHER" id="PTHR28553">
    <property type="entry name" value="NEUROPEPTIDE B"/>
    <property type="match status" value="1"/>
</dbReference>
<dbReference type="InterPro" id="IPR013298">
    <property type="entry name" value="Neuropept_B_pre"/>
</dbReference>
<keyword evidence="3" id="KW-0964">Secreted</keyword>
<keyword evidence="8" id="KW-1185">Reference proteome</keyword>
<dbReference type="GO" id="GO:0001664">
    <property type="term" value="F:G protein-coupled receptor binding"/>
    <property type="evidence" value="ECO:0007669"/>
    <property type="project" value="InterPro"/>
</dbReference>
<evidence type="ECO:0000256" key="4">
    <source>
        <dbReference type="ARBA" id="ARBA00022685"/>
    </source>
</evidence>
<dbReference type="AlphaFoldDB" id="A0A9B0TXM8"/>
<dbReference type="PANTHER" id="PTHR28553:SF1">
    <property type="entry name" value="NEUROPEPTIDE B"/>
    <property type="match status" value="1"/>
</dbReference>
<gene>
    <name evidence="9" type="primary">NPB</name>
</gene>
<evidence type="ECO:0000256" key="7">
    <source>
        <dbReference type="SAM" id="SignalP"/>
    </source>
</evidence>